<dbReference type="STRING" id="322104.A3LYD9"/>
<dbReference type="GO" id="GO:0010106">
    <property type="term" value="P:cellular response to iron ion starvation"/>
    <property type="evidence" value="ECO:0007669"/>
    <property type="project" value="InterPro"/>
</dbReference>
<dbReference type="GO" id="GO:0045944">
    <property type="term" value="P:positive regulation of transcription by RNA polymerase II"/>
    <property type="evidence" value="ECO:0007669"/>
    <property type="project" value="InterPro"/>
</dbReference>
<dbReference type="OrthoDB" id="4068596at2759"/>
<protein>
    <submittedName>
        <fullName evidence="2">Hypothetical transcription factor</fullName>
    </submittedName>
</protein>
<evidence type="ECO:0000313" key="2">
    <source>
        <dbReference type="EMBL" id="ABN67615.2"/>
    </source>
</evidence>
<dbReference type="Proteomes" id="UP000002258">
    <property type="component" value="Chromosome 6"/>
</dbReference>
<feature type="region of interest" description="Disordered" evidence="1">
    <location>
        <begin position="593"/>
        <end position="613"/>
    </location>
</feature>
<dbReference type="GeneID" id="4840229"/>
<reference evidence="2 3" key="1">
    <citation type="journal article" date="2007" name="Nat. Biotechnol.">
        <title>Genome sequence of the lignocellulose-bioconverting and xylose-fermenting yeast Pichia stipitis.</title>
        <authorList>
            <person name="Jeffries T.W."/>
            <person name="Grigoriev I.V."/>
            <person name="Grimwood J."/>
            <person name="Laplaza J.M."/>
            <person name="Aerts A."/>
            <person name="Salamov A."/>
            <person name="Schmutz J."/>
            <person name="Lindquist E."/>
            <person name="Dehal P."/>
            <person name="Shapiro H."/>
            <person name="Jin Y.S."/>
            <person name="Passoth V."/>
            <person name="Richardson P.M."/>
        </authorList>
    </citation>
    <scope>NUCLEOTIDE SEQUENCE [LARGE SCALE GENOMIC DNA]</scope>
    <source>
        <strain evidence="3">ATCC 58785 / CBS 6054 / NBRC 10063 / NRRL Y-11545</strain>
    </source>
</reference>
<dbReference type="eggNOG" id="KOG4818">
    <property type="taxonomic scope" value="Eukaryota"/>
</dbReference>
<evidence type="ECO:0000313" key="3">
    <source>
        <dbReference type="Proteomes" id="UP000002258"/>
    </source>
</evidence>
<feature type="compositionally biased region" description="Low complexity" evidence="1">
    <location>
        <begin position="350"/>
        <end position="363"/>
    </location>
</feature>
<dbReference type="AlphaFoldDB" id="A3LYD9"/>
<dbReference type="Pfam" id="PF08731">
    <property type="entry name" value="AFT"/>
    <property type="match status" value="1"/>
</dbReference>
<gene>
    <name evidence="2" type="ORF">PICST_68205</name>
</gene>
<feature type="compositionally biased region" description="Low complexity" evidence="1">
    <location>
        <begin position="597"/>
        <end position="613"/>
    </location>
</feature>
<dbReference type="InParanoid" id="A3LYD9"/>
<evidence type="ECO:0000256" key="1">
    <source>
        <dbReference type="SAM" id="MobiDB-lite"/>
    </source>
</evidence>
<dbReference type="InterPro" id="IPR014842">
    <property type="entry name" value="AFT"/>
</dbReference>
<dbReference type="GO" id="GO:0000981">
    <property type="term" value="F:DNA-binding transcription factor activity, RNA polymerase II-specific"/>
    <property type="evidence" value="ECO:0007669"/>
    <property type="project" value="InterPro"/>
</dbReference>
<feature type="region of interest" description="Disordered" evidence="1">
    <location>
        <begin position="295"/>
        <end position="396"/>
    </location>
</feature>
<feature type="compositionally biased region" description="Low complexity" evidence="1">
    <location>
        <begin position="377"/>
        <end position="389"/>
    </location>
</feature>
<keyword evidence="3" id="KW-1185">Reference proteome</keyword>
<dbReference type="KEGG" id="pic:PICST_68205"/>
<feature type="compositionally biased region" description="Polar residues" evidence="1">
    <location>
        <begin position="319"/>
        <end position="329"/>
    </location>
</feature>
<dbReference type="EMBL" id="CP000500">
    <property type="protein sequence ID" value="ABN67615.2"/>
    <property type="molecule type" value="Genomic_DNA"/>
</dbReference>
<organism evidence="2 3">
    <name type="scientific">Scheffersomyces stipitis (strain ATCC 58785 / CBS 6054 / NBRC 10063 / NRRL Y-11545)</name>
    <name type="common">Yeast</name>
    <name type="synonym">Pichia stipitis</name>
    <dbReference type="NCBI Taxonomy" id="322104"/>
    <lineage>
        <taxon>Eukaryota</taxon>
        <taxon>Fungi</taxon>
        <taxon>Dikarya</taxon>
        <taxon>Ascomycota</taxon>
        <taxon>Saccharomycotina</taxon>
        <taxon>Pichiomycetes</taxon>
        <taxon>Debaryomycetaceae</taxon>
        <taxon>Scheffersomyces</taxon>
    </lineage>
</organism>
<dbReference type="OMA" id="NYSVRNK"/>
<dbReference type="RefSeq" id="XP_001385644.2">
    <property type="nucleotide sequence ID" value="XM_001385607.1"/>
</dbReference>
<dbReference type="HOGENOM" id="CLU_451281_0_0_1"/>
<accession>A3LYD9</accession>
<sequence>MAKQLYSCSLAELKLDSQRFHNKNDIKPWLSEKLREIAGLQIVIERSDTSKIVFKCKNNAKKEIVEAKTSNCKVASRRQITCPFRIRANFSQRSQWWALVVINDTHDHEIPGKGIPVSPASGEQGHTVNSGNSSSSSMETINQNTRKIDTMEIDSLNNNMNNNINNINNINNNNIHNINNNINSNNNVRNIDHVSNVSYSPNGVNHIPINNNHNVNYSSHNSPININHSSNHNATISHINAVSHSRYFESPTDNPAFVHNILNSDDPVSSSSHSTKSSSSDVFSLIGSSTTLNSTMLSSHTTPRDNNNSIFSNGLDESFSPSNAILNSSPKRKRPSGSLPGFKSKRVSDIPKSSPKIKSLSSSEMVMLASSTAGTRSNNSVSNSNASTSTKRAKQMDDVTSMMRNEINSIIQRHLINNKGLKRDQKLAVLDSLMSQLVVDHELLNKQLLNPFENSHSTKNAHSVDHSLVKNRELDQVSSSSNSNHLSLKKSAFSNWLNNPNQVHTVGGNPSANLIPLSPLLNDSDTEYNSSNTASLNNNSIDTLTHLPPNITPTNVMSVVNSHSLSNFSNFVTPSQVSQIQNQNQQLPSFNSIQHKLPLSPGGSGGVTSSSGVSSALIPPISNSIPSTTLNPSHLLKSNTKSLNFNSGQPSSFLTEAKNNSYFTSQSFSSSHTYSGGLGQFSTSSLLSGLSIPTAQSTSANNNNNINNTSLAFGSSNISTNIGSGSNRDNSSVGNTSNLSSSGILNNVGNFSESGW</sequence>
<proteinExistence type="predicted"/>
<feature type="region of interest" description="Disordered" evidence="1">
    <location>
        <begin position="111"/>
        <end position="139"/>
    </location>
</feature>
<name>A3LYD9_PICST</name>